<evidence type="ECO:0000313" key="13">
    <source>
        <dbReference type="Proteomes" id="UP000726737"/>
    </source>
</evidence>
<dbReference type="PANTHER" id="PTHR11757">
    <property type="entry name" value="PROTEASE FAMILY S9A OLIGOPEPTIDASE"/>
    <property type="match status" value="1"/>
</dbReference>
<dbReference type="Pfam" id="PF00326">
    <property type="entry name" value="Peptidase_S9"/>
    <property type="match status" value="2"/>
</dbReference>
<evidence type="ECO:0000259" key="10">
    <source>
        <dbReference type="Pfam" id="PF00326"/>
    </source>
</evidence>
<dbReference type="GO" id="GO:0004252">
    <property type="term" value="F:serine-type endopeptidase activity"/>
    <property type="evidence" value="ECO:0007669"/>
    <property type="project" value="InterPro"/>
</dbReference>
<comment type="similarity">
    <text evidence="1">Belongs to the peptidase S9A family.</text>
</comment>
<keyword evidence="9" id="KW-0732">Signal</keyword>
<dbReference type="SUPFAM" id="SSF50993">
    <property type="entry name" value="Peptidase/esterase 'gauge' domain"/>
    <property type="match status" value="1"/>
</dbReference>
<protein>
    <recommendedName>
        <fullName evidence="5">Prolyl endopeptidase-like</fullName>
    </recommendedName>
    <alternativeName>
        <fullName evidence="6">Prolylendopeptidase-like</fullName>
    </alternativeName>
</protein>
<evidence type="ECO:0000259" key="11">
    <source>
        <dbReference type="Pfam" id="PF02897"/>
    </source>
</evidence>
<dbReference type="PANTHER" id="PTHR11757:SF19">
    <property type="entry name" value="PROLYL ENDOPEPTIDASE-LIKE"/>
    <property type="match status" value="1"/>
</dbReference>
<feature type="domain" description="Peptidase S9A N-terminal" evidence="11">
    <location>
        <begin position="368"/>
        <end position="754"/>
    </location>
</feature>
<feature type="chain" id="PRO_5040332264" description="Prolyl endopeptidase-like" evidence="9">
    <location>
        <begin position="23"/>
        <end position="1213"/>
    </location>
</feature>
<dbReference type="Proteomes" id="UP000726737">
    <property type="component" value="Unassembled WGS sequence"/>
</dbReference>
<keyword evidence="2" id="KW-0645">Protease</keyword>
<sequence>MSSLRWLTQKTMLIFLLVSSIPSTPTVISSGSSASSTTGSSLRTLTSSTCNNGLCQPQPIRPLDPSPWKSSLDATLTSPSSESSFPPPSSSLSSEPRKVPKPPPRAKRIPRPLTLYNETLIDNYRWMHHKDQDPDVRTYIQQESAYTAAWIKQSGIEALQKQLEDEMNQIRQATSRKQQFASSFLLPNELPVSDNNVNHMGNGNGDNNAQDVKGDKSKKPKKPHVKHLEGTQFWDLDRWRYWLDEFEGDYGVYKRRPIPRDAYQLRMDEKQSTMPQQQQQHWTPSASEMANDGSDKPGFVGCSATPISDPKVESVLDVNRLARKQKHRDEGQFLFGSLEIQPQNTFLERGTGAGQKYSGSGDGDEESSETFVAYTYDVSGDERYHICIMTLGASDETSRSPADGLKIPKPLSLECDQQSQQPSPTTHEVENRCETLEQGWPLTVHGGAILKDAGSAMRWVKLEQSLYLYFTRLDSKGLSREVWRIKVATLETEDGSKKEDARRKQKFEPELVMREKDERNVLSVSLTNDQQYLLIESAGQTTSSVYFLSIDNPNNGWNLVRQAEENVIYKVEHHSGYFYLRTNHDGAINFKVLRIPVEYYLLNDRTSIAEPVELSSSPISATATRAAESPGSSATTFLETGEDEVVVVHDPDEFLERFEVFVEHLVGWVWRAGMQEIRIFLAPRAGDPSTQFPLKELHRIRPYDKESKVATVMPGNTKHDEERLFRDFYSTDLLYSNCSFVHPWALYEFDMHTVTPTAMPTAQIGLSNGMDSGYRRSAHSEEPSSGDDTEERLRRATRIVCRDPFPLGVHYGRSKAQSEAQDMDEDLFNESDEEEREKKEIAKFKEMRIMVPSTHGSKRNRTSSETADQGSCDEGDKKIMIPVSLIYYAFLDGQQFPRKGAFVNAYGAYGSLTSPTFDPEVVLPFLHRGLIYVQVHPRGDGILGPEWYADGKLENKLNTFYDVEDVLLYLRDSGIVEKEGCVIQGRSAGGLVSGWIANRWGEIVTPPPGSTIGDRPQPNINFINNGVDESRQNIVREMVKVVLAQVPFIDVIADMSDPDIPWVEYEWAEWGSPLESREIFETMKAYSPYDRIRNHPYPAMMIMGGLSDGRVSYAEPLKYVAKLRSIDGKTNDCQPFEELEGEVEGQVLMTSWEKGKDKDKEKMCAGKKDTPLLLQMENGGHFSGKSSLWMAFALHHLKAEKVVTGDSLQEEGV</sequence>
<evidence type="ECO:0000256" key="9">
    <source>
        <dbReference type="SAM" id="SignalP"/>
    </source>
</evidence>
<dbReference type="InterPro" id="IPR051543">
    <property type="entry name" value="Serine_Peptidase_S9A"/>
</dbReference>
<dbReference type="InterPro" id="IPR029058">
    <property type="entry name" value="AB_hydrolase_fold"/>
</dbReference>
<feature type="domain" description="Peptidase S9 prolyl oligopeptidase catalytic" evidence="10">
    <location>
        <begin position="925"/>
        <end position="1001"/>
    </location>
</feature>
<organism evidence="12 13">
    <name type="scientific">Mortierella polycephala</name>
    <dbReference type="NCBI Taxonomy" id="41804"/>
    <lineage>
        <taxon>Eukaryota</taxon>
        <taxon>Fungi</taxon>
        <taxon>Fungi incertae sedis</taxon>
        <taxon>Mucoromycota</taxon>
        <taxon>Mortierellomycotina</taxon>
        <taxon>Mortierellomycetes</taxon>
        <taxon>Mortierellales</taxon>
        <taxon>Mortierellaceae</taxon>
        <taxon>Mortierella</taxon>
    </lineage>
</organism>
<dbReference type="EMBL" id="JAAAJA010000206">
    <property type="protein sequence ID" value="KAG0258805.1"/>
    <property type="molecule type" value="Genomic_DNA"/>
</dbReference>
<evidence type="ECO:0000256" key="1">
    <source>
        <dbReference type="ARBA" id="ARBA00005228"/>
    </source>
</evidence>
<keyword evidence="3" id="KW-0378">Hydrolase</keyword>
<dbReference type="AlphaFoldDB" id="A0A9P6U444"/>
<evidence type="ECO:0000256" key="6">
    <source>
        <dbReference type="ARBA" id="ARBA00042165"/>
    </source>
</evidence>
<comment type="function">
    <text evidence="7">Serine peptidase whose precise substrate specificity remains unclear. Does not cleave peptides after a arginine or lysine residue. Regulates trans-Golgi network morphology and sorting by regulating the membrane binding of the AP-1 complex. May play a role in the regulation of synaptic vesicle exocytosis.</text>
</comment>
<proteinExistence type="inferred from homology"/>
<feature type="signal peptide" evidence="9">
    <location>
        <begin position="1"/>
        <end position="22"/>
    </location>
</feature>
<evidence type="ECO:0000256" key="2">
    <source>
        <dbReference type="ARBA" id="ARBA00022670"/>
    </source>
</evidence>
<feature type="region of interest" description="Disordered" evidence="8">
    <location>
        <begin position="763"/>
        <end position="792"/>
    </location>
</feature>
<evidence type="ECO:0000256" key="8">
    <source>
        <dbReference type="SAM" id="MobiDB-lite"/>
    </source>
</evidence>
<evidence type="ECO:0000256" key="5">
    <source>
        <dbReference type="ARBA" id="ARBA00039290"/>
    </source>
</evidence>
<evidence type="ECO:0000256" key="7">
    <source>
        <dbReference type="ARBA" id="ARBA00045448"/>
    </source>
</evidence>
<feature type="compositionally biased region" description="Polar residues" evidence="8">
    <location>
        <begin position="193"/>
        <end position="210"/>
    </location>
</feature>
<dbReference type="SUPFAM" id="SSF53474">
    <property type="entry name" value="alpha/beta-Hydrolases"/>
    <property type="match status" value="1"/>
</dbReference>
<name>A0A9P6U444_9FUNG</name>
<dbReference type="PRINTS" id="PR00862">
    <property type="entry name" value="PROLIGOPTASE"/>
</dbReference>
<accession>A0A9P6U444</accession>
<dbReference type="OrthoDB" id="248387at2759"/>
<feature type="region of interest" description="Disordered" evidence="8">
    <location>
        <begin position="812"/>
        <end position="836"/>
    </location>
</feature>
<keyword evidence="13" id="KW-1185">Reference proteome</keyword>
<feature type="region of interest" description="Disordered" evidence="8">
    <location>
        <begin position="852"/>
        <end position="873"/>
    </location>
</feature>
<evidence type="ECO:0000256" key="4">
    <source>
        <dbReference type="ARBA" id="ARBA00022825"/>
    </source>
</evidence>
<feature type="region of interest" description="Disordered" evidence="8">
    <location>
        <begin position="192"/>
        <end position="226"/>
    </location>
</feature>
<feature type="compositionally biased region" description="Low complexity" evidence="8">
    <location>
        <begin position="78"/>
        <end position="94"/>
    </location>
</feature>
<gene>
    <name evidence="12" type="ORF">BG011_003063</name>
</gene>
<evidence type="ECO:0000313" key="12">
    <source>
        <dbReference type="EMBL" id="KAG0258805.1"/>
    </source>
</evidence>
<feature type="compositionally biased region" description="Acidic residues" evidence="8">
    <location>
        <begin position="821"/>
        <end position="835"/>
    </location>
</feature>
<dbReference type="InterPro" id="IPR023302">
    <property type="entry name" value="Pept_S9A_N"/>
</dbReference>
<dbReference type="Gene3D" id="2.130.10.120">
    <property type="entry name" value="Prolyl oligopeptidase, N-terminal domain"/>
    <property type="match status" value="1"/>
</dbReference>
<dbReference type="GO" id="GO:0006508">
    <property type="term" value="P:proteolysis"/>
    <property type="evidence" value="ECO:0007669"/>
    <property type="project" value="UniProtKB-KW"/>
</dbReference>
<evidence type="ECO:0000256" key="3">
    <source>
        <dbReference type="ARBA" id="ARBA00022801"/>
    </source>
</evidence>
<comment type="caution">
    <text evidence="12">The sequence shown here is derived from an EMBL/GenBank/DDBJ whole genome shotgun (WGS) entry which is preliminary data.</text>
</comment>
<dbReference type="Pfam" id="PF02897">
    <property type="entry name" value="Peptidase_S9_N"/>
    <property type="match status" value="1"/>
</dbReference>
<feature type="domain" description="Peptidase S9 prolyl oligopeptidase catalytic" evidence="10">
    <location>
        <begin position="1040"/>
        <end position="1126"/>
    </location>
</feature>
<dbReference type="InterPro" id="IPR002470">
    <property type="entry name" value="Peptidase_S9A"/>
</dbReference>
<dbReference type="InterPro" id="IPR001375">
    <property type="entry name" value="Peptidase_S9_cat"/>
</dbReference>
<dbReference type="Gene3D" id="3.40.50.1820">
    <property type="entry name" value="alpha/beta hydrolase"/>
    <property type="match status" value="2"/>
</dbReference>
<keyword evidence="4" id="KW-0720">Serine protease</keyword>
<feature type="compositionally biased region" description="Polar residues" evidence="8">
    <location>
        <begin position="68"/>
        <end position="77"/>
    </location>
</feature>
<reference evidence="12" key="1">
    <citation type="journal article" date="2020" name="Fungal Divers.">
        <title>Resolving the Mortierellaceae phylogeny through synthesis of multi-gene phylogenetics and phylogenomics.</title>
        <authorList>
            <person name="Vandepol N."/>
            <person name="Liber J."/>
            <person name="Desiro A."/>
            <person name="Na H."/>
            <person name="Kennedy M."/>
            <person name="Barry K."/>
            <person name="Grigoriev I.V."/>
            <person name="Miller A.N."/>
            <person name="O'Donnell K."/>
            <person name="Stajich J.E."/>
            <person name="Bonito G."/>
        </authorList>
    </citation>
    <scope>NUCLEOTIDE SEQUENCE</scope>
    <source>
        <strain evidence="12">KOD948</strain>
    </source>
</reference>
<feature type="region of interest" description="Disordered" evidence="8">
    <location>
        <begin position="53"/>
        <end position="110"/>
    </location>
</feature>